<feature type="chain" id="PRO_5037701494" evidence="2">
    <location>
        <begin position="42"/>
        <end position="232"/>
    </location>
</feature>
<evidence type="ECO:0000313" key="4">
    <source>
        <dbReference type="EMBL" id="HJF45983.1"/>
    </source>
</evidence>
<feature type="region of interest" description="Disordered" evidence="1">
    <location>
        <begin position="58"/>
        <end position="84"/>
    </location>
</feature>
<protein>
    <submittedName>
        <fullName evidence="4">ComEA family DNA-binding protein</fullName>
    </submittedName>
</protein>
<dbReference type="Pfam" id="PF12836">
    <property type="entry name" value="HHH_3"/>
    <property type="match status" value="1"/>
</dbReference>
<keyword evidence="2" id="KW-0732">Signal</keyword>
<dbReference type="Gene3D" id="3.10.560.10">
    <property type="entry name" value="Outer membrane lipoprotein wza domain like"/>
    <property type="match status" value="1"/>
</dbReference>
<dbReference type="InterPro" id="IPR004509">
    <property type="entry name" value="Competence_ComEA_HhH"/>
</dbReference>
<dbReference type="InterPro" id="IPR019554">
    <property type="entry name" value="Soluble_ligand-bd"/>
</dbReference>
<dbReference type="Proteomes" id="UP000697330">
    <property type="component" value="Unassembled WGS sequence"/>
</dbReference>
<reference evidence="4" key="2">
    <citation type="submission" date="2021-09" db="EMBL/GenBank/DDBJ databases">
        <authorList>
            <person name="Gilroy R."/>
        </authorList>
    </citation>
    <scope>NUCLEOTIDE SEQUENCE</scope>
    <source>
        <strain evidence="4">CHK124-7917</strain>
    </source>
</reference>
<dbReference type="RefSeq" id="WP_274959604.1">
    <property type="nucleotide sequence ID" value="NZ_DYWQ01000147.1"/>
</dbReference>
<reference evidence="4" key="1">
    <citation type="journal article" date="2021" name="PeerJ">
        <title>Extensive microbial diversity within the chicken gut microbiome revealed by metagenomics and culture.</title>
        <authorList>
            <person name="Gilroy R."/>
            <person name="Ravi A."/>
            <person name="Getino M."/>
            <person name="Pursley I."/>
            <person name="Horton D.L."/>
            <person name="Alikhan N.F."/>
            <person name="Baker D."/>
            <person name="Gharbi K."/>
            <person name="Hall N."/>
            <person name="Watson M."/>
            <person name="Adriaenssens E.M."/>
            <person name="Foster-Nyarko E."/>
            <person name="Jarju S."/>
            <person name="Secka A."/>
            <person name="Antonio M."/>
            <person name="Oren A."/>
            <person name="Chaudhuri R.R."/>
            <person name="La Ragione R."/>
            <person name="Hildebrand F."/>
            <person name="Pallen M.J."/>
        </authorList>
    </citation>
    <scope>NUCLEOTIDE SEQUENCE</scope>
    <source>
        <strain evidence="4">CHK124-7917</strain>
    </source>
</reference>
<dbReference type="AlphaFoldDB" id="A0A921KM30"/>
<comment type="caution">
    <text evidence="4">The sequence shown here is derived from an EMBL/GenBank/DDBJ whole genome shotgun (WGS) entry which is preliminary data.</text>
</comment>
<evidence type="ECO:0000313" key="5">
    <source>
        <dbReference type="Proteomes" id="UP000697330"/>
    </source>
</evidence>
<dbReference type="EMBL" id="DYWQ01000147">
    <property type="protein sequence ID" value="HJF45983.1"/>
    <property type="molecule type" value="Genomic_DNA"/>
</dbReference>
<evidence type="ECO:0000256" key="2">
    <source>
        <dbReference type="SAM" id="SignalP"/>
    </source>
</evidence>
<feature type="compositionally biased region" description="Low complexity" evidence="1">
    <location>
        <begin position="58"/>
        <end position="72"/>
    </location>
</feature>
<dbReference type="GO" id="GO:0015627">
    <property type="term" value="C:type II protein secretion system complex"/>
    <property type="evidence" value="ECO:0007669"/>
    <property type="project" value="TreeGrafter"/>
</dbReference>
<dbReference type="Pfam" id="PF10531">
    <property type="entry name" value="SLBB"/>
    <property type="match status" value="1"/>
</dbReference>
<dbReference type="InterPro" id="IPR010994">
    <property type="entry name" value="RuvA_2-like"/>
</dbReference>
<accession>A0A921KM30</accession>
<dbReference type="InterPro" id="IPR003583">
    <property type="entry name" value="Hlx-hairpin-Hlx_DNA-bd_motif"/>
</dbReference>
<organism evidence="4 5">
    <name type="scientific">Thermophilibacter provencensis</name>
    <dbReference type="NCBI Taxonomy" id="1852386"/>
    <lineage>
        <taxon>Bacteria</taxon>
        <taxon>Bacillati</taxon>
        <taxon>Actinomycetota</taxon>
        <taxon>Coriobacteriia</taxon>
        <taxon>Coriobacteriales</taxon>
        <taxon>Atopobiaceae</taxon>
        <taxon>Thermophilibacter</taxon>
    </lineage>
</organism>
<dbReference type="GO" id="GO:0006281">
    <property type="term" value="P:DNA repair"/>
    <property type="evidence" value="ECO:0007669"/>
    <property type="project" value="InterPro"/>
</dbReference>
<dbReference type="Gene3D" id="1.10.150.320">
    <property type="entry name" value="Photosystem II 12 kDa extrinsic protein"/>
    <property type="match status" value="1"/>
</dbReference>
<feature type="region of interest" description="Disordered" evidence="1">
    <location>
        <begin position="155"/>
        <end position="174"/>
    </location>
</feature>
<evidence type="ECO:0000256" key="1">
    <source>
        <dbReference type="SAM" id="MobiDB-lite"/>
    </source>
</evidence>
<feature type="domain" description="Helix-hairpin-helix DNA-binding motif class 1" evidence="3">
    <location>
        <begin position="210"/>
        <end position="229"/>
    </location>
</feature>
<evidence type="ECO:0000259" key="3">
    <source>
        <dbReference type="SMART" id="SM00278"/>
    </source>
</evidence>
<dbReference type="InterPro" id="IPR051675">
    <property type="entry name" value="Endo/Exo/Phosphatase_dom_1"/>
</dbReference>
<dbReference type="GO" id="GO:0003677">
    <property type="term" value="F:DNA binding"/>
    <property type="evidence" value="ECO:0007669"/>
    <property type="project" value="UniProtKB-KW"/>
</dbReference>
<dbReference type="NCBIfam" id="TIGR00426">
    <property type="entry name" value="competence protein ComEA helix-hairpin-helix repeat region"/>
    <property type="match status" value="1"/>
</dbReference>
<keyword evidence="4" id="KW-0238">DNA-binding</keyword>
<name>A0A921KM30_9ACTN</name>
<dbReference type="PANTHER" id="PTHR21180">
    <property type="entry name" value="ENDONUCLEASE/EXONUCLEASE/PHOSPHATASE FAMILY DOMAIN-CONTAINING PROTEIN 1"/>
    <property type="match status" value="1"/>
</dbReference>
<feature type="signal peptide" evidence="2">
    <location>
        <begin position="1"/>
        <end position="41"/>
    </location>
</feature>
<proteinExistence type="predicted"/>
<feature type="domain" description="Helix-hairpin-helix DNA-binding motif class 1" evidence="3">
    <location>
        <begin position="180"/>
        <end position="199"/>
    </location>
</feature>
<dbReference type="PANTHER" id="PTHR21180:SF32">
    <property type="entry name" value="ENDONUCLEASE_EXONUCLEASE_PHOSPHATASE FAMILY DOMAIN-CONTAINING PROTEIN 1"/>
    <property type="match status" value="1"/>
</dbReference>
<sequence length="232" mass="22674">MAQRRSSAPLGRLARRYGVVGRRAAAAALVLALLVAGAAAAAGMAATGGVEVVREEGTAAPASGGSAEPGAEGEARGDEAAGEGEGVAEGVVVVHVDGAVGAPGVYALGGEPRVNDAIVAAGGLAEGADTSGINLAARLSDGEKVHVPLVGEAPQAGAEPASDAPGGSDGPVNLNTATVEELDELPGVGEATALAIVEDRERNGPFSSPEDLMRVSGIGEKKFEKLEGLVCV</sequence>
<gene>
    <name evidence="4" type="ORF">K8U72_09415</name>
</gene>
<dbReference type="SUPFAM" id="SSF47781">
    <property type="entry name" value="RuvA domain 2-like"/>
    <property type="match status" value="1"/>
</dbReference>
<dbReference type="GO" id="GO:0015628">
    <property type="term" value="P:protein secretion by the type II secretion system"/>
    <property type="evidence" value="ECO:0007669"/>
    <property type="project" value="TreeGrafter"/>
</dbReference>
<dbReference type="SMART" id="SM00278">
    <property type="entry name" value="HhH1"/>
    <property type="match status" value="2"/>
</dbReference>